<dbReference type="EMBL" id="JAVLET010000004">
    <property type="protein sequence ID" value="KAL0470511.1"/>
    <property type="molecule type" value="Genomic_DNA"/>
</dbReference>
<keyword evidence="1" id="KW-1133">Transmembrane helix</keyword>
<dbReference type="Proteomes" id="UP001451303">
    <property type="component" value="Unassembled WGS sequence"/>
</dbReference>
<dbReference type="Pfam" id="PF11374">
    <property type="entry name" value="DUF3176"/>
    <property type="match status" value="1"/>
</dbReference>
<feature type="transmembrane region" description="Helical" evidence="1">
    <location>
        <begin position="83"/>
        <end position="106"/>
    </location>
</feature>
<organism evidence="2 3">
    <name type="scientific">Neurospora intermedia</name>
    <dbReference type="NCBI Taxonomy" id="5142"/>
    <lineage>
        <taxon>Eukaryota</taxon>
        <taxon>Fungi</taxon>
        <taxon>Dikarya</taxon>
        <taxon>Ascomycota</taxon>
        <taxon>Pezizomycotina</taxon>
        <taxon>Sordariomycetes</taxon>
        <taxon>Sordariomycetidae</taxon>
        <taxon>Sordariales</taxon>
        <taxon>Sordariaceae</taxon>
        <taxon>Neurospora</taxon>
    </lineage>
</organism>
<keyword evidence="3" id="KW-1185">Reference proteome</keyword>
<reference evidence="2 3" key="1">
    <citation type="submission" date="2023-09" db="EMBL/GenBank/DDBJ databases">
        <title>Multi-omics analysis of a traditional fermented food reveals byproduct-associated fungal strains for waste-to-food upcycling.</title>
        <authorList>
            <consortium name="Lawrence Berkeley National Laboratory"/>
            <person name="Rekdal V.M."/>
            <person name="Villalobos-Escobedo J.M."/>
            <person name="Rodriguez-Valeron N."/>
            <person name="Garcia M.O."/>
            <person name="Vasquez D.P."/>
            <person name="Damayanti I."/>
            <person name="Sorensen P.M."/>
            <person name="Baidoo E.E."/>
            <person name="De Carvalho A.C."/>
            <person name="Riley R."/>
            <person name="Lipzen A."/>
            <person name="He G."/>
            <person name="Yan M."/>
            <person name="Haridas S."/>
            <person name="Daum C."/>
            <person name="Yoshinaga Y."/>
            <person name="Ng V."/>
            <person name="Grigoriev I.V."/>
            <person name="Munk R."/>
            <person name="Nuraida L."/>
            <person name="Wijaya C.H."/>
            <person name="Morales P.-C."/>
            <person name="Keasling J.D."/>
        </authorList>
    </citation>
    <scope>NUCLEOTIDE SEQUENCE [LARGE SCALE GENOMIC DNA]</scope>
    <source>
        <strain evidence="2 3">FGSC 2613</strain>
    </source>
</reference>
<evidence type="ECO:0000313" key="3">
    <source>
        <dbReference type="Proteomes" id="UP001451303"/>
    </source>
</evidence>
<comment type="caution">
    <text evidence="2">The sequence shown here is derived from an EMBL/GenBank/DDBJ whole genome shotgun (WGS) entry which is preliminary data.</text>
</comment>
<dbReference type="PANTHER" id="PTHR37576:SF2">
    <property type="entry name" value="DEFECT AT LOW TEMPERATURE PROTEIN 1"/>
    <property type="match status" value="1"/>
</dbReference>
<evidence type="ECO:0000256" key="1">
    <source>
        <dbReference type="SAM" id="Phobius"/>
    </source>
</evidence>
<evidence type="ECO:0000313" key="2">
    <source>
        <dbReference type="EMBL" id="KAL0470511.1"/>
    </source>
</evidence>
<feature type="transmembrane region" description="Helical" evidence="1">
    <location>
        <begin position="190"/>
        <end position="207"/>
    </location>
</feature>
<dbReference type="PANTHER" id="PTHR37576">
    <property type="entry name" value="DEFECT AT LOW TEMPERATURE PROTEIN 1"/>
    <property type="match status" value="1"/>
</dbReference>
<gene>
    <name evidence="2" type="ORF">QR685DRAFT_587457</name>
</gene>
<keyword evidence="1" id="KW-0472">Membrane</keyword>
<name>A0ABR3DFH8_NEUIN</name>
<protein>
    <submittedName>
        <fullName evidence="2">Uncharacterized protein</fullName>
    </submittedName>
</protein>
<keyword evidence="1" id="KW-0812">Transmembrane</keyword>
<proteinExistence type="predicted"/>
<accession>A0ABR3DFH8</accession>
<feature type="transmembrane region" description="Helical" evidence="1">
    <location>
        <begin position="126"/>
        <end position="153"/>
    </location>
</feature>
<dbReference type="InterPro" id="IPR021514">
    <property type="entry name" value="DUF3176"/>
</dbReference>
<sequence length="613" mass="67759">MDSCRRTTSYRCHDRHWNHHVDDSPQHLPSSVHMLEENVPLHDQPGLTDSQRFPDLERTGPSLRGLDNINHDCPWQPGRSRRVLYLGYAPLLLSLACTLLAIYIILNSNGKLVSAWAGSNRMQPGQLLAYSSTAANSLMMIAYVQGWVSFFWIQALKDNMPVSSLHYNWEAATSVWGSLKSLMRRGARRVSIVSILVTITSFLRGPLIQKGSYIQTIGSMSSGTIDLQVLPATEVWDPQSSDTPKLKQIFSDVMREYQARTPIQITGSDCNNCSLSVKGFGFKYVNTVEESNLRNFLERPSPKATDDRYGNYTESQIFFVTVTRLDSDYNKYIEINIVRKTSNDCDANVITTTHRLYPSMVRYNLFLQGQNGTFLASDWQSDDVYRGATSFLYQQNSDNHSSCGPGFDDPTNDIVNGFQELALRLSIREAIEKNKAAAAAGNGTEDSPAFVQKVAYTSHQPQYAVDKPALALAVVVSLLGPISILSLFKGWTTLGRDFSLSPFELANSFLLRLPPPSSSPRSNSSGDSISELKQRQHQLASLLASCSSNASAEKILESICQRAEAASDGVNGTTTKEPVVQYGVLDGTGLLGFAISDVNGVVHARKPREGEML</sequence>